<comment type="caution">
    <text evidence="2">The sequence shown here is derived from an EMBL/GenBank/DDBJ whole genome shotgun (WGS) entry which is preliminary data.</text>
</comment>
<dbReference type="Gramene" id="mRNA:HanXRQr2_Chr14g0662381">
    <property type="protein sequence ID" value="CDS:HanXRQr2_Chr14g0662381.1"/>
    <property type="gene ID" value="HanXRQr2_Chr14g0662381"/>
</dbReference>
<name>A0A9K3ECL6_HELAN</name>
<accession>A0A9K3ECL6</accession>
<evidence type="ECO:0000256" key="1">
    <source>
        <dbReference type="SAM" id="MobiDB-lite"/>
    </source>
</evidence>
<dbReference type="AlphaFoldDB" id="A0A9K3ECL6"/>
<keyword evidence="3" id="KW-1185">Reference proteome</keyword>
<feature type="compositionally biased region" description="Gly residues" evidence="1">
    <location>
        <begin position="66"/>
        <end position="75"/>
    </location>
</feature>
<dbReference type="Proteomes" id="UP000215914">
    <property type="component" value="Unassembled WGS sequence"/>
</dbReference>
<evidence type="ECO:0000313" key="3">
    <source>
        <dbReference type="Proteomes" id="UP000215914"/>
    </source>
</evidence>
<sequence length="75" mass="8370">MVFCRLNTKIGRVLRKTNGVELKILRDKMIEGGITKTWAKTGRKTELKRKSYEENSFGKNPSDVGYGSGVAYGSV</sequence>
<feature type="region of interest" description="Disordered" evidence="1">
    <location>
        <begin position="52"/>
        <end position="75"/>
    </location>
</feature>
<evidence type="ECO:0000313" key="2">
    <source>
        <dbReference type="EMBL" id="KAF5770699.1"/>
    </source>
</evidence>
<reference evidence="2" key="1">
    <citation type="journal article" date="2017" name="Nature">
        <title>The sunflower genome provides insights into oil metabolism, flowering and Asterid evolution.</title>
        <authorList>
            <person name="Badouin H."/>
            <person name="Gouzy J."/>
            <person name="Grassa C.J."/>
            <person name="Murat F."/>
            <person name="Staton S.E."/>
            <person name="Cottret L."/>
            <person name="Lelandais-Briere C."/>
            <person name="Owens G.L."/>
            <person name="Carrere S."/>
            <person name="Mayjonade B."/>
            <person name="Legrand L."/>
            <person name="Gill N."/>
            <person name="Kane N.C."/>
            <person name="Bowers J.E."/>
            <person name="Hubner S."/>
            <person name="Bellec A."/>
            <person name="Berard A."/>
            <person name="Berges H."/>
            <person name="Blanchet N."/>
            <person name="Boniface M.C."/>
            <person name="Brunel D."/>
            <person name="Catrice O."/>
            <person name="Chaidir N."/>
            <person name="Claudel C."/>
            <person name="Donnadieu C."/>
            <person name="Faraut T."/>
            <person name="Fievet G."/>
            <person name="Helmstetter N."/>
            <person name="King M."/>
            <person name="Knapp S.J."/>
            <person name="Lai Z."/>
            <person name="Le Paslier M.C."/>
            <person name="Lippi Y."/>
            <person name="Lorenzon L."/>
            <person name="Mandel J.R."/>
            <person name="Marage G."/>
            <person name="Marchand G."/>
            <person name="Marquand E."/>
            <person name="Bret-Mestries E."/>
            <person name="Morien E."/>
            <person name="Nambeesan S."/>
            <person name="Nguyen T."/>
            <person name="Pegot-Espagnet P."/>
            <person name="Pouilly N."/>
            <person name="Raftis F."/>
            <person name="Sallet E."/>
            <person name="Schiex T."/>
            <person name="Thomas J."/>
            <person name="Vandecasteele C."/>
            <person name="Vares D."/>
            <person name="Vear F."/>
            <person name="Vautrin S."/>
            <person name="Crespi M."/>
            <person name="Mangin B."/>
            <person name="Burke J.M."/>
            <person name="Salse J."/>
            <person name="Munos S."/>
            <person name="Vincourt P."/>
            <person name="Rieseberg L.H."/>
            <person name="Langlade N.B."/>
        </authorList>
    </citation>
    <scope>NUCLEOTIDE SEQUENCE</scope>
    <source>
        <tissue evidence="2">Leaves</tissue>
    </source>
</reference>
<organism evidence="2 3">
    <name type="scientific">Helianthus annuus</name>
    <name type="common">Common sunflower</name>
    <dbReference type="NCBI Taxonomy" id="4232"/>
    <lineage>
        <taxon>Eukaryota</taxon>
        <taxon>Viridiplantae</taxon>
        <taxon>Streptophyta</taxon>
        <taxon>Embryophyta</taxon>
        <taxon>Tracheophyta</taxon>
        <taxon>Spermatophyta</taxon>
        <taxon>Magnoliopsida</taxon>
        <taxon>eudicotyledons</taxon>
        <taxon>Gunneridae</taxon>
        <taxon>Pentapetalae</taxon>
        <taxon>asterids</taxon>
        <taxon>campanulids</taxon>
        <taxon>Asterales</taxon>
        <taxon>Asteraceae</taxon>
        <taxon>Asteroideae</taxon>
        <taxon>Heliantheae alliance</taxon>
        <taxon>Heliantheae</taxon>
        <taxon>Helianthus</taxon>
    </lineage>
</organism>
<gene>
    <name evidence="2" type="ORF">HanXRQr2_Chr14g0662381</name>
</gene>
<proteinExistence type="predicted"/>
<protein>
    <submittedName>
        <fullName evidence="2">Uncharacterized protein</fullName>
    </submittedName>
</protein>
<reference evidence="2" key="2">
    <citation type="submission" date="2020-06" db="EMBL/GenBank/DDBJ databases">
        <title>Helianthus annuus Genome sequencing and assembly Release 2.</title>
        <authorList>
            <person name="Gouzy J."/>
            <person name="Langlade N."/>
            <person name="Munos S."/>
        </authorList>
    </citation>
    <scope>NUCLEOTIDE SEQUENCE</scope>
    <source>
        <tissue evidence="2">Leaves</tissue>
    </source>
</reference>
<dbReference type="EMBL" id="MNCJ02000329">
    <property type="protein sequence ID" value="KAF5770699.1"/>
    <property type="molecule type" value="Genomic_DNA"/>
</dbReference>